<feature type="transmembrane region" description="Helical" evidence="1">
    <location>
        <begin position="619"/>
        <end position="640"/>
    </location>
</feature>
<evidence type="ECO:0000256" key="1">
    <source>
        <dbReference type="SAM" id="Phobius"/>
    </source>
</evidence>
<reference evidence="2" key="1">
    <citation type="submission" date="2020-01" db="EMBL/GenBank/DDBJ databases">
        <title>Development of genomics and gene disruption for Polysphondylium violaceum indicates a role for the polyketide synthase stlB in stalk morphogenesis.</title>
        <authorList>
            <person name="Narita B."/>
            <person name="Kawabe Y."/>
            <person name="Kin K."/>
            <person name="Saito T."/>
            <person name="Gibbs R."/>
            <person name="Kuspa A."/>
            <person name="Muzny D."/>
            <person name="Queller D."/>
            <person name="Richards S."/>
            <person name="Strassman J."/>
            <person name="Sucgang R."/>
            <person name="Worley K."/>
            <person name="Schaap P."/>
        </authorList>
    </citation>
    <scope>NUCLEOTIDE SEQUENCE</scope>
    <source>
        <strain evidence="2">QSvi11</strain>
    </source>
</reference>
<dbReference type="OrthoDB" id="17420at2759"/>
<dbReference type="Proteomes" id="UP000695562">
    <property type="component" value="Unassembled WGS sequence"/>
</dbReference>
<comment type="caution">
    <text evidence="2">The sequence shown here is derived from an EMBL/GenBank/DDBJ whole genome shotgun (WGS) entry which is preliminary data.</text>
</comment>
<keyword evidence="1" id="KW-1133">Transmembrane helix</keyword>
<dbReference type="InterPro" id="IPR009030">
    <property type="entry name" value="Growth_fac_rcpt_cys_sf"/>
</dbReference>
<evidence type="ECO:0008006" key="4">
    <source>
        <dbReference type="Google" id="ProtNLM"/>
    </source>
</evidence>
<name>A0A8J4PWD7_9MYCE</name>
<feature type="transmembrane region" description="Helical" evidence="1">
    <location>
        <begin position="528"/>
        <end position="547"/>
    </location>
</feature>
<dbReference type="SUPFAM" id="SSF57184">
    <property type="entry name" value="Growth factor receptor domain"/>
    <property type="match status" value="1"/>
</dbReference>
<dbReference type="EMBL" id="AJWJ01000108">
    <property type="protein sequence ID" value="KAF2075248.1"/>
    <property type="molecule type" value="Genomic_DNA"/>
</dbReference>
<evidence type="ECO:0000313" key="2">
    <source>
        <dbReference type="EMBL" id="KAF2075248.1"/>
    </source>
</evidence>
<proteinExistence type="predicted"/>
<gene>
    <name evidence="2" type="ORF">CYY_003466</name>
</gene>
<keyword evidence="1" id="KW-0812">Transmembrane</keyword>
<keyword evidence="1" id="KW-0472">Membrane</keyword>
<evidence type="ECO:0000313" key="3">
    <source>
        <dbReference type="Proteomes" id="UP000695562"/>
    </source>
</evidence>
<feature type="transmembrane region" description="Helical" evidence="1">
    <location>
        <begin position="7"/>
        <end position="30"/>
    </location>
</feature>
<feature type="transmembrane region" description="Helical" evidence="1">
    <location>
        <begin position="921"/>
        <end position="950"/>
    </location>
</feature>
<protein>
    <recommendedName>
        <fullName evidence="4">Tyrosine-protein kinase ephrin type A/B receptor-like domain-containing protein</fullName>
    </recommendedName>
</protein>
<keyword evidence="3" id="KW-1185">Reference proteome</keyword>
<organism evidence="2 3">
    <name type="scientific">Polysphondylium violaceum</name>
    <dbReference type="NCBI Taxonomy" id="133409"/>
    <lineage>
        <taxon>Eukaryota</taxon>
        <taxon>Amoebozoa</taxon>
        <taxon>Evosea</taxon>
        <taxon>Eumycetozoa</taxon>
        <taxon>Dictyostelia</taxon>
        <taxon>Dictyosteliales</taxon>
        <taxon>Dictyosteliaceae</taxon>
        <taxon>Polysphondylium</taxon>
    </lineage>
</organism>
<accession>A0A8J4PWD7</accession>
<dbReference type="AlphaFoldDB" id="A0A8J4PWD7"/>
<sequence length="996" mass="110676">MISLQKHLYVVLVSGLLIHLIFFLCSIGGVNGFISTSLFNGYAIIGANPNSKISFATLLKKQNISMPFSKINQYQIVNLFSDQTKLYGSSVALGSTDMGGSNITIGVIGSPNDGTVTIYDIEQCNYNSSNSQCNPLFIQTSNSTTDKHSTTEFQCSIGSTIAVGENFIVSVCQDNLFNTRINTSPISICILDLNKNPTNCTAILNPTINFIGCIHKKGQLFVSSIATHGNKIAVSLCGLCMVQSTAQIMVEYNSTFTVIEVDVNAMNTTQLYPSVTTFHTMSCPSSISFDDEWLALGFPEESSVDLYYQRNGNYQYLETLPGSSETTGFGSSVQVSDGMLFVSAQGSPTQGQGSKLYFFEVYTDQNKNPMRISVEASVPTLNYKTYYDFEYGISYFGHEVLVVSQDMSLTKMGFDFYSVCPAGFEWSSDSQKCSYCQQGQYKTVTNIYSNSSFELCFPCPGGYYSGVTMGLSSVKECMINACNSTEFCPDGSKYPLPALQVSTFSESNPDPSNSEELDFESTFYDSCYPYFLIILGGMLLLTCLLCLPNWNSKAQNAIITKLLKVNFYDWDGEEMTEDIEYLESSPSLQINGVSTLRSSYKKGGIFVRKRRTAVKPVKAVESFCSYYFLIVFVLMCVFIFQFQRVNTDLDVELRSLGQASATPNPGMQYSDQQYLKIIDSSPLIINVDLYGYSGDCLNSEFTLITKGCQTQNYMGNCKFNLSSEIQTASSLGWDSATSNEPKKESGAPSAPLPQVPFCRVTAKFPYGIEYSDTSQFTFTMAPANEYFYVQRMVYNISTNNNASNTNTGNSFVSGIIQPLGGTILRPSASVSILSMLTLLSNCKIKPQKDSGGLALVRAMIEKCSYDPTSFKEFSFISNTTSYLNTTHYHNDIPTFAFDIKLEKSVFYHYVTSSHSVSFGQIVTVIMFAVLDVFWLIEVIVPVVQTFVAFVEEFLKKRENKKTGIYYIENREKTSNEMSKLINDNDREIERYSDRAI</sequence>